<proteinExistence type="predicted"/>
<evidence type="ECO:0000313" key="3">
    <source>
        <dbReference type="Proteomes" id="UP000070700"/>
    </source>
</evidence>
<dbReference type="InParanoid" id="A0A194X118"/>
<feature type="region of interest" description="Disordered" evidence="1">
    <location>
        <begin position="384"/>
        <end position="407"/>
    </location>
</feature>
<dbReference type="RefSeq" id="XP_018068019.1">
    <property type="nucleotide sequence ID" value="XM_018218601.1"/>
</dbReference>
<keyword evidence="3" id="KW-1185">Reference proteome</keyword>
<evidence type="ECO:0000256" key="1">
    <source>
        <dbReference type="SAM" id="MobiDB-lite"/>
    </source>
</evidence>
<dbReference type="OrthoDB" id="3551335at2759"/>
<evidence type="ECO:0000313" key="2">
    <source>
        <dbReference type="EMBL" id="KUJ13664.1"/>
    </source>
</evidence>
<dbReference type="Proteomes" id="UP000070700">
    <property type="component" value="Unassembled WGS sequence"/>
</dbReference>
<reference evidence="2 3" key="1">
    <citation type="submission" date="2015-10" db="EMBL/GenBank/DDBJ databases">
        <title>Full genome of DAOMC 229536 Phialocephala scopiformis, a fungal endophyte of spruce producing the potent anti-insectan compound rugulosin.</title>
        <authorList>
            <consortium name="DOE Joint Genome Institute"/>
            <person name="Walker A.K."/>
            <person name="Frasz S.L."/>
            <person name="Seifert K.A."/>
            <person name="Miller J.D."/>
            <person name="Mondo S.J."/>
            <person name="Labutti K."/>
            <person name="Lipzen A."/>
            <person name="Dockter R."/>
            <person name="Kennedy M."/>
            <person name="Grigoriev I.V."/>
            <person name="Spatafora J.W."/>
        </authorList>
    </citation>
    <scope>NUCLEOTIDE SEQUENCE [LARGE SCALE GENOMIC DNA]</scope>
    <source>
        <strain evidence="2 3">CBS 120377</strain>
    </source>
</reference>
<name>A0A194X118_MOLSC</name>
<dbReference type="AlphaFoldDB" id="A0A194X118"/>
<dbReference type="EMBL" id="KQ947421">
    <property type="protein sequence ID" value="KUJ13664.1"/>
    <property type="molecule type" value="Genomic_DNA"/>
</dbReference>
<accession>A0A194X118</accession>
<protein>
    <submittedName>
        <fullName evidence="2">Uncharacterized protein</fullName>
    </submittedName>
</protein>
<sequence length="414" mass="47337">MQIQLGASGRLSALAPLQWLVNVRQPRVCCETVSHFCLNFPPFHLSTFHKMMDFGSVGFDFDHFIERRYASTRSANFNFEPIPLLPDDVPPEIRKHVEAIVGSIDVVSVRALLLRAVIDHERHIGKLVSVHCETFSKTSGRLWKCRDETHKFAGDINHAVDTLDILMVERLLVDAVLTFRNVASRVSAESKRRSRQMHVALADIQYHHDLCRAMVRELSQEWRGNRRNRGGLAQSPLPGAHLSYGAASEIASSLSKLPLIMQSVPCWETRRNTMLTYQRIADTLVNELLSCEESFWRSLLLPLMLHTSCCMTSEERKRYVHEGFYYGLLKLCPFLPMGDANALYRQFPVGSEMIERSRAEELAMAIRKLELRRRQAASLVRQAPRLPGPPIRINKTSKRRRRSDGRAAVRIKVE</sequence>
<dbReference type="KEGG" id="psco:LY89DRAFT_720906"/>
<gene>
    <name evidence="2" type="ORF">LY89DRAFT_720906</name>
</gene>
<dbReference type="GeneID" id="28828327"/>
<organism evidence="2 3">
    <name type="scientific">Mollisia scopiformis</name>
    <name type="common">Conifer needle endophyte fungus</name>
    <name type="synonym">Phialocephala scopiformis</name>
    <dbReference type="NCBI Taxonomy" id="149040"/>
    <lineage>
        <taxon>Eukaryota</taxon>
        <taxon>Fungi</taxon>
        <taxon>Dikarya</taxon>
        <taxon>Ascomycota</taxon>
        <taxon>Pezizomycotina</taxon>
        <taxon>Leotiomycetes</taxon>
        <taxon>Helotiales</taxon>
        <taxon>Mollisiaceae</taxon>
        <taxon>Mollisia</taxon>
    </lineage>
</organism>